<dbReference type="PANTHER" id="PTHR43389:SF4">
    <property type="entry name" value="V-TYPE PROTON ATPASE SUBUNIT B"/>
    <property type="match status" value="1"/>
</dbReference>
<name>A0A0F8XM21_9ZZZZ</name>
<dbReference type="Gene3D" id="3.40.50.12240">
    <property type="match status" value="1"/>
</dbReference>
<reference evidence="4" key="1">
    <citation type="journal article" date="2015" name="Nature">
        <title>Complex archaea that bridge the gap between prokaryotes and eukaryotes.</title>
        <authorList>
            <person name="Spang A."/>
            <person name="Saw J.H."/>
            <person name="Jorgensen S.L."/>
            <person name="Zaremba-Niedzwiedzka K."/>
            <person name="Martijn J."/>
            <person name="Lind A.E."/>
            <person name="van Eijk R."/>
            <person name="Schleper C."/>
            <person name="Guy L."/>
            <person name="Ettema T.J."/>
        </authorList>
    </citation>
    <scope>NUCLEOTIDE SEQUENCE</scope>
</reference>
<dbReference type="AlphaFoldDB" id="A0A0F8XM21"/>
<keyword evidence="1" id="KW-0813">Transport</keyword>
<protein>
    <recommendedName>
        <fullName evidence="3">ATPase F1/V1/A1 complex alpha/beta subunit N-terminal domain-containing protein</fullName>
    </recommendedName>
</protein>
<feature type="non-terminal residue" evidence="4">
    <location>
        <position position="106"/>
    </location>
</feature>
<dbReference type="Pfam" id="PF02874">
    <property type="entry name" value="ATP-synt_ab_N"/>
    <property type="match status" value="1"/>
</dbReference>
<sequence>MSIIYRKINQIIGPLLFLENLHDVQYGEIVKIKTTDNQIRTGQVIKMSEDVIVIEVFEDTTGISSENAEITFTEETFNVKISKDMFGQTFNSMGRPIDIKTKAIST</sequence>
<dbReference type="EMBL" id="LAZR01058331">
    <property type="protein sequence ID" value="KKK70117.1"/>
    <property type="molecule type" value="Genomic_DNA"/>
</dbReference>
<organism evidence="4">
    <name type="scientific">marine sediment metagenome</name>
    <dbReference type="NCBI Taxonomy" id="412755"/>
    <lineage>
        <taxon>unclassified sequences</taxon>
        <taxon>metagenomes</taxon>
        <taxon>ecological metagenomes</taxon>
    </lineage>
</organism>
<evidence type="ECO:0000313" key="4">
    <source>
        <dbReference type="EMBL" id="KKK70117.1"/>
    </source>
</evidence>
<dbReference type="GO" id="GO:1902600">
    <property type="term" value="P:proton transmembrane transport"/>
    <property type="evidence" value="ECO:0007669"/>
    <property type="project" value="InterPro"/>
</dbReference>
<evidence type="ECO:0000256" key="2">
    <source>
        <dbReference type="ARBA" id="ARBA00023065"/>
    </source>
</evidence>
<evidence type="ECO:0000259" key="3">
    <source>
        <dbReference type="Pfam" id="PF02874"/>
    </source>
</evidence>
<gene>
    <name evidence="4" type="ORF">LCGC14_2927200</name>
</gene>
<keyword evidence="2" id="KW-0406">Ion transport</keyword>
<comment type="caution">
    <text evidence="4">The sequence shown here is derived from an EMBL/GenBank/DDBJ whole genome shotgun (WGS) entry which is preliminary data.</text>
</comment>
<feature type="domain" description="ATPase F1/V1/A1 complex alpha/beta subunit N-terminal" evidence="3">
    <location>
        <begin position="8"/>
        <end position="73"/>
    </location>
</feature>
<proteinExistence type="predicted"/>
<accession>A0A0F8XM21</accession>
<dbReference type="PANTHER" id="PTHR43389">
    <property type="entry name" value="V-TYPE PROTON ATPASE SUBUNIT B"/>
    <property type="match status" value="1"/>
</dbReference>
<dbReference type="InterPro" id="IPR004100">
    <property type="entry name" value="ATPase_F1/V1/A1_a/bsu_N"/>
</dbReference>
<dbReference type="CDD" id="cd18118">
    <property type="entry name" value="ATP-synt_V_A-type_beta_N"/>
    <property type="match status" value="1"/>
</dbReference>
<dbReference type="GO" id="GO:0046034">
    <property type="term" value="P:ATP metabolic process"/>
    <property type="evidence" value="ECO:0007669"/>
    <property type="project" value="InterPro"/>
</dbReference>
<evidence type="ECO:0000256" key="1">
    <source>
        <dbReference type="ARBA" id="ARBA00022448"/>
    </source>
</evidence>
<dbReference type="InterPro" id="IPR022879">
    <property type="entry name" value="V-ATPase_su_B/beta"/>
</dbReference>